<proteinExistence type="predicted"/>
<evidence type="ECO:0000256" key="1">
    <source>
        <dbReference type="SAM" id="Phobius"/>
    </source>
</evidence>
<comment type="caution">
    <text evidence="2">The sequence shown here is derived from an EMBL/GenBank/DDBJ whole genome shotgun (WGS) entry which is preliminary data.</text>
</comment>
<name>A0AAE3UC01_9BACT</name>
<dbReference type="Pfam" id="PF13858">
    <property type="entry name" value="DUF4199"/>
    <property type="match status" value="1"/>
</dbReference>
<reference evidence="2" key="1">
    <citation type="submission" date="2023-05" db="EMBL/GenBank/DDBJ databases">
        <authorList>
            <person name="Zhang X."/>
        </authorList>
    </citation>
    <scope>NUCLEOTIDE SEQUENCE</scope>
    <source>
        <strain evidence="2">BD1B2-1</strain>
    </source>
</reference>
<feature type="transmembrane region" description="Helical" evidence="1">
    <location>
        <begin position="38"/>
        <end position="57"/>
    </location>
</feature>
<dbReference type="AlphaFoldDB" id="A0AAE3UC01"/>
<protein>
    <submittedName>
        <fullName evidence="2">DUF4199 domain-containing protein</fullName>
    </submittedName>
</protein>
<feature type="transmembrane region" description="Helical" evidence="1">
    <location>
        <begin position="69"/>
        <end position="97"/>
    </location>
</feature>
<keyword evidence="1" id="KW-1133">Transmembrane helix</keyword>
<feature type="transmembrane region" description="Helical" evidence="1">
    <location>
        <begin position="148"/>
        <end position="173"/>
    </location>
</feature>
<keyword evidence="1" id="KW-0812">Transmembrane</keyword>
<dbReference type="EMBL" id="JASJOU010000001">
    <property type="protein sequence ID" value="MDJ1499590.1"/>
    <property type="molecule type" value="Genomic_DNA"/>
</dbReference>
<evidence type="ECO:0000313" key="2">
    <source>
        <dbReference type="EMBL" id="MDJ1499590.1"/>
    </source>
</evidence>
<sequence length="192" mass="21504">MNPYLRIALIFGTVAGLSGIAYFLVLQYEVGEPALTRLSTLDIIITLLCIIYAMGYFRDRKQNGVLHFWEGAVIGMGTAIIGTLLMCLVIYGIVVFLDPDVFKNFILYLQKDMSQRLTSDVITKSPQLQQMIRTQLAALPQITPFDTIFFPGGAFVKNIGIEILVIGMIAAIMRKNVNHLSQKQETEVKKKK</sequence>
<gene>
    <name evidence="2" type="ORF">QNI22_02985</name>
</gene>
<dbReference type="InterPro" id="IPR025250">
    <property type="entry name" value="DUF4199"/>
</dbReference>
<feature type="transmembrane region" description="Helical" evidence="1">
    <location>
        <begin position="7"/>
        <end position="26"/>
    </location>
</feature>
<organism evidence="2 3">
    <name type="scientific">Xanthocytophaga agilis</name>
    <dbReference type="NCBI Taxonomy" id="3048010"/>
    <lineage>
        <taxon>Bacteria</taxon>
        <taxon>Pseudomonadati</taxon>
        <taxon>Bacteroidota</taxon>
        <taxon>Cytophagia</taxon>
        <taxon>Cytophagales</taxon>
        <taxon>Rhodocytophagaceae</taxon>
        <taxon>Xanthocytophaga</taxon>
    </lineage>
</organism>
<keyword evidence="1" id="KW-0472">Membrane</keyword>
<accession>A0AAE3UC01</accession>
<dbReference type="Proteomes" id="UP001232063">
    <property type="component" value="Unassembled WGS sequence"/>
</dbReference>
<evidence type="ECO:0000313" key="3">
    <source>
        <dbReference type="Proteomes" id="UP001232063"/>
    </source>
</evidence>
<dbReference type="RefSeq" id="WP_314509119.1">
    <property type="nucleotide sequence ID" value="NZ_JASJOU010000001.1"/>
</dbReference>
<keyword evidence="3" id="KW-1185">Reference proteome</keyword>